<feature type="transmembrane region" description="Helical" evidence="2">
    <location>
        <begin position="384"/>
        <end position="406"/>
    </location>
</feature>
<keyword evidence="5" id="KW-1185">Reference proteome</keyword>
<accession>A0A917QRX6</accession>
<evidence type="ECO:0000256" key="2">
    <source>
        <dbReference type="SAM" id="Phobius"/>
    </source>
</evidence>
<evidence type="ECO:0000313" key="4">
    <source>
        <dbReference type="EMBL" id="GGK64781.1"/>
    </source>
</evidence>
<keyword evidence="2" id="KW-1133">Transmembrane helix</keyword>
<feature type="compositionally biased region" description="Polar residues" evidence="1">
    <location>
        <begin position="26"/>
        <end position="35"/>
    </location>
</feature>
<dbReference type="EMBL" id="BMNT01000002">
    <property type="protein sequence ID" value="GGK64781.1"/>
    <property type="molecule type" value="Genomic_DNA"/>
</dbReference>
<gene>
    <name evidence="4" type="ORF">GCM10007964_04810</name>
</gene>
<feature type="domain" description="DUF7847" evidence="3">
    <location>
        <begin position="142"/>
        <end position="402"/>
    </location>
</feature>
<feature type="transmembrane region" description="Helical" evidence="2">
    <location>
        <begin position="258"/>
        <end position="286"/>
    </location>
</feature>
<feature type="compositionally biased region" description="Low complexity" evidence="1">
    <location>
        <begin position="43"/>
        <end position="69"/>
    </location>
</feature>
<reference evidence="4" key="2">
    <citation type="submission" date="2020-09" db="EMBL/GenBank/DDBJ databases">
        <authorList>
            <person name="Sun Q."/>
            <person name="Ohkuma M."/>
        </authorList>
    </citation>
    <scope>NUCLEOTIDE SEQUENCE</scope>
    <source>
        <strain evidence="4">JCM 13064</strain>
    </source>
</reference>
<keyword evidence="2" id="KW-0472">Membrane</keyword>
<organism evidence="4 5">
    <name type="scientific">Sphaerisporangium melleum</name>
    <dbReference type="NCBI Taxonomy" id="321316"/>
    <lineage>
        <taxon>Bacteria</taxon>
        <taxon>Bacillati</taxon>
        <taxon>Actinomycetota</taxon>
        <taxon>Actinomycetes</taxon>
        <taxon>Streptosporangiales</taxon>
        <taxon>Streptosporangiaceae</taxon>
        <taxon>Sphaerisporangium</taxon>
    </lineage>
</organism>
<protein>
    <submittedName>
        <fullName evidence="4">Membrane protein</fullName>
    </submittedName>
</protein>
<feature type="transmembrane region" description="Helical" evidence="2">
    <location>
        <begin position="344"/>
        <end position="364"/>
    </location>
</feature>
<feature type="region of interest" description="Disordered" evidence="1">
    <location>
        <begin position="1"/>
        <end position="127"/>
    </location>
</feature>
<evidence type="ECO:0000259" key="3">
    <source>
        <dbReference type="Pfam" id="PF25231"/>
    </source>
</evidence>
<dbReference type="AlphaFoldDB" id="A0A917QRX6"/>
<keyword evidence="2" id="KW-0812">Transmembrane</keyword>
<dbReference type="Pfam" id="PF25231">
    <property type="entry name" value="DUF7847"/>
    <property type="match status" value="1"/>
</dbReference>
<sequence length="469" mass="47793">MSDGQGSAPSTPPGWAENQPPPHASPGQTPWTSPGDSAPHDSGPSAGQAPAGAPGQVPPGQAGPQGYAPPYGPPQGGPAPGAQAPYGQQNPYARQQGPYGPGPQNAGYGQAPWQGAGHGFRPPPQALRPGIIPLRPLGLGDILDGTIKLIRSNPKATLGLSAVAAAIGTLPLAIGQAMYYGSVGGLISEPGALETADEVPLGGVIAQFGGALISVVIQFFLVTVLTGMLTRVLGRAVFGGRVTIGEAWRLTRSRLPALFGLALLTGLIVLVPFALGVALVVGLVAANASGGVIAFTVLVLVMAFVAYALFITTRLALASPAVVLERRGVTDAMRRSWRLVSGDFWRVLGILVLTQIMVSVLGGILSVPVTIVSMVVSLGGQGSLAATVVTTVLFAIGGVLSSMITYPIQAGVNGLLYTDRRMRAEAFDLVLHTAAVEQQRLGWVPATADELWHPSHAAGSGVPGSPVAP</sequence>
<feature type="compositionally biased region" description="Low complexity" evidence="1">
    <location>
        <begin position="80"/>
        <end position="89"/>
    </location>
</feature>
<dbReference type="Proteomes" id="UP000645217">
    <property type="component" value="Unassembled WGS sequence"/>
</dbReference>
<dbReference type="RefSeq" id="WP_189161260.1">
    <property type="nucleotide sequence ID" value="NZ_BMNT01000002.1"/>
</dbReference>
<evidence type="ECO:0000256" key="1">
    <source>
        <dbReference type="SAM" id="MobiDB-lite"/>
    </source>
</evidence>
<feature type="transmembrane region" description="Helical" evidence="2">
    <location>
        <begin position="292"/>
        <end position="317"/>
    </location>
</feature>
<name>A0A917QRX6_9ACTN</name>
<feature type="transmembrane region" description="Helical" evidence="2">
    <location>
        <begin position="201"/>
        <end position="225"/>
    </location>
</feature>
<dbReference type="InterPro" id="IPR057169">
    <property type="entry name" value="DUF7847"/>
</dbReference>
<comment type="caution">
    <text evidence="4">The sequence shown here is derived from an EMBL/GenBank/DDBJ whole genome shotgun (WGS) entry which is preliminary data.</text>
</comment>
<reference evidence="4" key="1">
    <citation type="journal article" date="2014" name="Int. J. Syst. Evol. Microbiol.">
        <title>Complete genome sequence of Corynebacterium casei LMG S-19264T (=DSM 44701T), isolated from a smear-ripened cheese.</title>
        <authorList>
            <consortium name="US DOE Joint Genome Institute (JGI-PGF)"/>
            <person name="Walter F."/>
            <person name="Albersmeier A."/>
            <person name="Kalinowski J."/>
            <person name="Ruckert C."/>
        </authorList>
    </citation>
    <scope>NUCLEOTIDE SEQUENCE</scope>
    <source>
        <strain evidence="4">JCM 13064</strain>
    </source>
</reference>
<feature type="transmembrane region" description="Helical" evidence="2">
    <location>
        <begin position="158"/>
        <end position="181"/>
    </location>
</feature>
<evidence type="ECO:0000313" key="5">
    <source>
        <dbReference type="Proteomes" id="UP000645217"/>
    </source>
</evidence>
<dbReference type="PANTHER" id="PTHR33133">
    <property type="entry name" value="OS08G0107100 PROTEIN-RELATED"/>
    <property type="match status" value="1"/>
</dbReference>
<dbReference type="PANTHER" id="PTHR33133:SF1">
    <property type="entry name" value="EXPRESSED PROTEIN-RELATED"/>
    <property type="match status" value="1"/>
</dbReference>
<proteinExistence type="predicted"/>